<dbReference type="InterPro" id="IPR049249">
    <property type="entry name" value="DUF6882"/>
</dbReference>
<comment type="caution">
    <text evidence="1">The sequence shown here is derived from an EMBL/GenBank/DDBJ whole genome shotgun (WGS) entry which is preliminary data.</text>
</comment>
<evidence type="ECO:0008006" key="3">
    <source>
        <dbReference type="Google" id="ProtNLM"/>
    </source>
</evidence>
<gene>
    <name evidence="1" type="ORF">O4U47_23760</name>
</gene>
<name>A0ABT4TSZ2_9ACTN</name>
<accession>A0ABT4TSZ2</accession>
<dbReference type="RefSeq" id="WP_270680173.1">
    <property type="nucleotide sequence ID" value="NZ_JAQFWP010000057.1"/>
</dbReference>
<proteinExistence type="predicted"/>
<sequence length="254" mass="27012">MSNTSSPSFSDLIDDAAFLSLEHQLHLEEVVGGQHNWQADLEAQRFHFTGEHELTCTGVHLLGSAAPGPGSWMWAWANPSGYPEEITALTAAVRDFGREHGIPELAEAEVPFGALPGAPDHPRVVAALMTDAAKAVAGRWTSYTAEVGSGTHASFMIEHPAFTLPAPEGPRVMRTIQEGLSGLPLNDRRRALYSYGVRRGLQAEFDPSGSRLDLAGPTFGATVEFDEIGRPTKINAKMAGADGAQGADGTQPQG</sequence>
<dbReference type="EMBL" id="JAQFWP010000057">
    <property type="protein sequence ID" value="MDA2807546.1"/>
    <property type="molecule type" value="Genomic_DNA"/>
</dbReference>
<evidence type="ECO:0000313" key="1">
    <source>
        <dbReference type="EMBL" id="MDA2807546.1"/>
    </source>
</evidence>
<reference evidence="1" key="1">
    <citation type="submission" date="2023-01" db="EMBL/GenBank/DDBJ databases">
        <title>Draft genome sequence of Nocardiopsis sp. LSu2-4 isolated from halophytes.</title>
        <authorList>
            <person name="Duangmal K."/>
            <person name="Chantavorakit T."/>
        </authorList>
    </citation>
    <scope>NUCLEOTIDE SEQUENCE</scope>
    <source>
        <strain evidence="1">LSu2-4</strain>
    </source>
</reference>
<protein>
    <recommendedName>
        <fullName evidence="3">DUF4262 domain-containing protein</fullName>
    </recommendedName>
</protein>
<dbReference type="Proteomes" id="UP001165685">
    <property type="component" value="Unassembled WGS sequence"/>
</dbReference>
<keyword evidence="2" id="KW-1185">Reference proteome</keyword>
<evidence type="ECO:0000313" key="2">
    <source>
        <dbReference type="Proteomes" id="UP001165685"/>
    </source>
</evidence>
<dbReference type="Pfam" id="PF21813">
    <property type="entry name" value="DUF6882"/>
    <property type="match status" value="1"/>
</dbReference>
<organism evidence="1 2">
    <name type="scientific">Nocardiopsis suaedae</name>
    <dbReference type="NCBI Taxonomy" id="3018444"/>
    <lineage>
        <taxon>Bacteria</taxon>
        <taxon>Bacillati</taxon>
        <taxon>Actinomycetota</taxon>
        <taxon>Actinomycetes</taxon>
        <taxon>Streptosporangiales</taxon>
        <taxon>Nocardiopsidaceae</taxon>
        <taxon>Nocardiopsis</taxon>
    </lineage>
</organism>